<dbReference type="Proteomes" id="UP000245631">
    <property type="component" value="Unassembled WGS sequence"/>
</dbReference>
<dbReference type="EMBL" id="QGGH01000016">
    <property type="protein sequence ID" value="PWJ87494.1"/>
    <property type="molecule type" value="Genomic_DNA"/>
</dbReference>
<dbReference type="AlphaFoldDB" id="A0A8E3B242"/>
<reference evidence="2 3" key="1">
    <citation type="submission" date="2018-05" db="EMBL/GenBank/DDBJ databases">
        <title>Genomic Encyclopedia of Type Strains, Phase IV (KMG-IV): sequencing the most valuable type-strain genomes for metagenomic binning, comparative biology and taxonomic classification.</title>
        <authorList>
            <person name="Goeker M."/>
        </authorList>
    </citation>
    <scope>NUCLEOTIDE SEQUENCE [LARGE SCALE GENOMIC DNA]</scope>
    <source>
        <strain evidence="2 3">DSM 2626</strain>
    </source>
</reference>
<evidence type="ECO:0000313" key="2">
    <source>
        <dbReference type="EMBL" id="PWJ87494.1"/>
    </source>
</evidence>
<proteinExistence type="predicted"/>
<protein>
    <submittedName>
        <fullName evidence="2">Uncharacterized protein</fullName>
    </submittedName>
</protein>
<comment type="caution">
    <text evidence="2">The sequence shown here is derived from an EMBL/GenBank/DDBJ whole genome shotgun (WGS) entry which is preliminary data.</text>
</comment>
<evidence type="ECO:0000313" key="3">
    <source>
        <dbReference type="Proteomes" id="UP000245631"/>
    </source>
</evidence>
<gene>
    <name evidence="2" type="ORF">C8D77_11670</name>
</gene>
<sequence length="206" mass="22710">MITDKSRSCGPAKRRSEAQLKHRSQLTIERIRMCFRKNKNGPCTASDSERGLQRLVSTFPPFGTTLSGLAGKLVHLATADVWPFALTRTLTPRHVGISGASRLTYRAVHSHDVNNVEAQNKQKLSPLNDTVAKRTDEPCPKHLLFVLSLTLRAKKENANQGPTANLSVNRSLVVRLARHLRSDFRSRCDGTPAAIGDNHGDRLGSV</sequence>
<accession>A0A8E3B242</accession>
<name>A0A8E3B242_RHILI</name>
<feature type="region of interest" description="Disordered" evidence="1">
    <location>
        <begin position="1"/>
        <end position="21"/>
    </location>
</feature>
<organism evidence="2 3">
    <name type="scientific">Rhizobium loti</name>
    <name type="common">Mesorhizobium loti</name>
    <dbReference type="NCBI Taxonomy" id="381"/>
    <lineage>
        <taxon>Bacteria</taxon>
        <taxon>Pseudomonadati</taxon>
        <taxon>Pseudomonadota</taxon>
        <taxon>Alphaproteobacteria</taxon>
        <taxon>Hyphomicrobiales</taxon>
        <taxon>Phyllobacteriaceae</taxon>
        <taxon>Mesorhizobium</taxon>
    </lineage>
</organism>
<evidence type="ECO:0000256" key="1">
    <source>
        <dbReference type="SAM" id="MobiDB-lite"/>
    </source>
</evidence>